<dbReference type="Gene3D" id="2.50.20.20">
    <property type="match status" value="1"/>
</dbReference>
<feature type="signal peptide" evidence="1">
    <location>
        <begin position="1"/>
        <end position="21"/>
    </location>
</feature>
<sequence>MKAVAAVLTAAVLLLAGCTKAAEPPKPAVSSAPADNGIAALSAEEILARAKQALADAKSYHMAGTIVMDDEPMKVDFKISGDDVLGSMTVAGGRIEMLAVGGQKYLRADESLLAMVVGESATAKLGAKVLASKWLKPAPGDKSATAMFEGLAGGGILSPSGKLTKGKTTISNGRPVIELIESESDGALYIATTGQPLPLKMGGKGIDTVLFTEFGAAFPEIVAPAAGEIVELPAKGTKA</sequence>
<keyword evidence="1" id="KW-0732">Signal</keyword>
<protein>
    <recommendedName>
        <fullName evidence="4">Lipoprotein</fullName>
    </recommendedName>
</protein>
<evidence type="ECO:0000313" key="2">
    <source>
        <dbReference type="EMBL" id="BCJ39881.1"/>
    </source>
</evidence>
<proteinExistence type="predicted"/>
<name>A0ABM7LKT9_9ACTN</name>
<feature type="chain" id="PRO_5045271938" description="Lipoprotein" evidence="1">
    <location>
        <begin position="22"/>
        <end position="239"/>
    </location>
</feature>
<keyword evidence="3" id="KW-1185">Reference proteome</keyword>
<dbReference type="RefSeq" id="WP_189330762.1">
    <property type="nucleotide sequence ID" value="NZ_AP023356.1"/>
</dbReference>
<gene>
    <name evidence="2" type="ORF">Aiant_05380</name>
</gene>
<reference evidence="2 3" key="1">
    <citation type="submission" date="2020-08" db="EMBL/GenBank/DDBJ databases">
        <title>Whole genome shotgun sequence of Actinoplanes ianthinogenes NBRC 13996.</title>
        <authorList>
            <person name="Komaki H."/>
            <person name="Tamura T."/>
        </authorList>
    </citation>
    <scope>NUCLEOTIDE SEQUENCE [LARGE SCALE GENOMIC DNA]</scope>
    <source>
        <strain evidence="2 3">NBRC 13996</strain>
    </source>
</reference>
<dbReference type="EMBL" id="AP023356">
    <property type="protein sequence ID" value="BCJ39881.1"/>
    <property type="molecule type" value="Genomic_DNA"/>
</dbReference>
<accession>A0ABM7LKT9</accession>
<dbReference type="PROSITE" id="PS51257">
    <property type="entry name" value="PROKAR_LIPOPROTEIN"/>
    <property type="match status" value="1"/>
</dbReference>
<evidence type="ECO:0000313" key="3">
    <source>
        <dbReference type="Proteomes" id="UP000676967"/>
    </source>
</evidence>
<organism evidence="2 3">
    <name type="scientific">Actinoplanes ianthinogenes</name>
    <dbReference type="NCBI Taxonomy" id="122358"/>
    <lineage>
        <taxon>Bacteria</taxon>
        <taxon>Bacillati</taxon>
        <taxon>Actinomycetota</taxon>
        <taxon>Actinomycetes</taxon>
        <taxon>Micromonosporales</taxon>
        <taxon>Micromonosporaceae</taxon>
        <taxon>Actinoplanes</taxon>
    </lineage>
</organism>
<evidence type="ECO:0008006" key="4">
    <source>
        <dbReference type="Google" id="ProtNLM"/>
    </source>
</evidence>
<evidence type="ECO:0000256" key="1">
    <source>
        <dbReference type="SAM" id="SignalP"/>
    </source>
</evidence>
<dbReference type="Proteomes" id="UP000676967">
    <property type="component" value="Chromosome"/>
</dbReference>